<keyword evidence="1" id="KW-0812">Transmembrane</keyword>
<evidence type="ECO:0000313" key="2">
    <source>
        <dbReference type="EMBL" id="MBM6820421.1"/>
    </source>
</evidence>
<feature type="transmembrane region" description="Helical" evidence="1">
    <location>
        <begin position="50"/>
        <end position="70"/>
    </location>
</feature>
<evidence type="ECO:0008006" key="4">
    <source>
        <dbReference type="Google" id="ProtNLM"/>
    </source>
</evidence>
<protein>
    <recommendedName>
        <fullName evidence="4">DUF5673 domain-containing protein</fullName>
    </recommendedName>
</protein>
<name>A0ABS2FKC7_9CLOT</name>
<sequence>MNNFLLILFLIIFVGIPAYYVTVLYSIYYKKIFKNKANLKFEYNTSSLNTYIPSIILLIVSIIFAAYTFMNNITPYYLIAVIIINILVFFCIKLSCTKFAIYNNYVLVKNNYGEFNEIQSLLLEKKDKENTYELKLTTKYDLLICSIITEDPKSILKSIKTNLPKNIKIKELAAK</sequence>
<accession>A0ABS2FKC7</accession>
<feature type="transmembrane region" description="Helical" evidence="1">
    <location>
        <begin position="76"/>
        <end position="96"/>
    </location>
</feature>
<keyword evidence="3" id="KW-1185">Reference proteome</keyword>
<keyword evidence="1" id="KW-1133">Transmembrane helix</keyword>
<evidence type="ECO:0000313" key="3">
    <source>
        <dbReference type="Proteomes" id="UP000767334"/>
    </source>
</evidence>
<reference evidence="2 3" key="1">
    <citation type="journal article" date="2021" name="Sci. Rep.">
        <title>The distribution of antibiotic resistance genes in chicken gut microbiota commensals.</title>
        <authorList>
            <person name="Juricova H."/>
            <person name="Matiasovicova J."/>
            <person name="Kubasova T."/>
            <person name="Cejkova D."/>
            <person name="Rychlik I."/>
        </authorList>
    </citation>
    <scope>NUCLEOTIDE SEQUENCE [LARGE SCALE GENOMIC DNA]</scope>
    <source>
        <strain evidence="2 3">An435</strain>
    </source>
</reference>
<comment type="caution">
    <text evidence="2">The sequence shown here is derived from an EMBL/GenBank/DDBJ whole genome shotgun (WGS) entry which is preliminary data.</text>
</comment>
<organism evidence="2 3">
    <name type="scientific">Clostridium saudiense</name>
    <dbReference type="NCBI Taxonomy" id="1414720"/>
    <lineage>
        <taxon>Bacteria</taxon>
        <taxon>Bacillati</taxon>
        <taxon>Bacillota</taxon>
        <taxon>Clostridia</taxon>
        <taxon>Eubacteriales</taxon>
        <taxon>Clostridiaceae</taxon>
        <taxon>Clostridium</taxon>
    </lineage>
</organism>
<dbReference type="EMBL" id="JACJLL010000113">
    <property type="protein sequence ID" value="MBM6820421.1"/>
    <property type="molecule type" value="Genomic_DNA"/>
</dbReference>
<proteinExistence type="predicted"/>
<feature type="transmembrane region" description="Helical" evidence="1">
    <location>
        <begin position="6"/>
        <end position="29"/>
    </location>
</feature>
<keyword evidence="1" id="KW-0472">Membrane</keyword>
<dbReference type="Proteomes" id="UP000767334">
    <property type="component" value="Unassembled WGS sequence"/>
</dbReference>
<gene>
    <name evidence="2" type="ORF">H6A19_13955</name>
</gene>
<evidence type="ECO:0000256" key="1">
    <source>
        <dbReference type="SAM" id="Phobius"/>
    </source>
</evidence>
<dbReference type="RefSeq" id="WP_204572555.1">
    <property type="nucleotide sequence ID" value="NZ_JACJLL010000113.1"/>
</dbReference>